<evidence type="ECO:0000313" key="1">
    <source>
        <dbReference type="EMBL" id="COX12576.1"/>
    </source>
</evidence>
<evidence type="ECO:0000313" key="2">
    <source>
        <dbReference type="EMBL" id="CPB12224.1"/>
    </source>
</evidence>
<reference evidence="2" key="1">
    <citation type="submission" date="2015-03" db="EMBL/GenBank/DDBJ databases">
        <authorList>
            <consortium name="Pathogen Informatics"/>
            <person name="Murphy D."/>
        </authorList>
    </citation>
    <scope>NUCLEOTIDE SEQUENCE</scope>
    <source>
        <strain evidence="2">N09902308</strain>
    </source>
</reference>
<protein>
    <submittedName>
        <fullName evidence="1">Uncharacterized protein</fullName>
    </submittedName>
</protein>
<dbReference type="Proteomes" id="UP000038802">
    <property type="component" value="Unassembled WGS sequence"/>
</dbReference>
<name>A0A0U0UMB7_MYCTX</name>
<reference evidence="1" key="2">
    <citation type="submission" date="2015-03" db="EMBL/GenBank/DDBJ databases">
        <authorList>
            <person name="Murphy D."/>
        </authorList>
    </citation>
    <scope>NUCLEOTIDE SEQUENCE [LARGE SCALE GENOMIC DNA]</scope>
    <source>
        <strain evidence="1">K00500041</strain>
    </source>
</reference>
<accession>A0A0U0UMB7</accession>
<proteinExistence type="predicted"/>
<reference evidence="3 4" key="3">
    <citation type="submission" date="2015-03" db="EMBL/GenBank/DDBJ databases">
        <authorList>
            <consortium name="Pathogen Informatics"/>
        </authorList>
    </citation>
    <scope>NUCLEOTIDE SEQUENCE [LARGE SCALE GENOMIC DNA]</scope>
    <source>
        <strain evidence="3">K00500041</strain>
        <strain evidence="4">N09902308</strain>
    </source>
</reference>
<dbReference type="EMBL" id="CSBK01003659">
    <property type="protein sequence ID" value="CPB12224.1"/>
    <property type="molecule type" value="Genomic_DNA"/>
</dbReference>
<sequence>MGSVWLVSGTTPTWMVVPSGSTKSTPLGPNVVTRRSICAITSASDQPVLDSSRSHS</sequence>
<dbReference type="EMBL" id="CSAE01000948">
    <property type="protein sequence ID" value="COX12576.1"/>
    <property type="molecule type" value="Genomic_DNA"/>
</dbReference>
<organism evidence="1 3">
    <name type="scientific">Mycobacterium tuberculosis</name>
    <dbReference type="NCBI Taxonomy" id="1773"/>
    <lineage>
        <taxon>Bacteria</taxon>
        <taxon>Bacillati</taxon>
        <taxon>Actinomycetota</taxon>
        <taxon>Actinomycetes</taxon>
        <taxon>Mycobacteriales</taxon>
        <taxon>Mycobacteriaceae</taxon>
        <taxon>Mycobacterium</taxon>
        <taxon>Mycobacterium tuberculosis complex</taxon>
    </lineage>
</organism>
<dbReference type="Proteomes" id="UP000039021">
    <property type="component" value="Unassembled WGS sequence"/>
</dbReference>
<dbReference type="AlphaFoldDB" id="A0A0U0UMB7"/>
<evidence type="ECO:0000313" key="3">
    <source>
        <dbReference type="Proteomes" id="UP000038802"/>
    </source>
</evidence>
<evidence type="ECO:0000313" key="4">
    <source>
        <dbReference type="Proteomes" id="UP000039021"/>
    </source>
</evidence>
<gene>
    <name evidence="1" type="ORF">ERS007703_04798</name>
    <name evidence="2" type="ORF">ERS007739_05071</name>
</gene>